<dbReference type="Pfam" id="PF04024">
    <property type="entry name" value="PspC"/>
    <property type="match status" value="1"/>
</dbReference>
<keyword evidence="3 7" id="KW-0812">Transmembrane</keyword>
<name>A0A1G6XKX0_9ACTN</name>
<gene>
    <name evidence="9" type="ORF">SAMN04489747_1741</name>
</gene>
<organism evidence="9 10">
    <name type="scientific">Auraticoccus monumenti</name>
    <dbReference type="NCBI Taxonomy" id="675864"/>
    <lineage>
        <taxon>Bacteria</taxon>
        <taxon>Bacillati</taxon>
        <taxon>Actinomycetota</taxon>
        <taxon>Actinomycetes</taxon>
        <taxon>Propionibacteriales</taxon>
        <taxon>Propionibacteriaceae</taxon>
        <taxon>Auraticoccus</taxon>
    </lineage>
</organism>
<sequence length="95" mass="10445">MPTTTPRKLTRSRDQRIVAGVLGGVAEYLNMDPTLVRVLFVLLTVMTAGTVGLVAYLVGVLVIPEETIDTGQIPPHAPTTETPVMRYPEEERDLR</sequence>
<dbReference type="GO" id="GO:0005886">
    <property type="term" value="C:plasma membrane"/>
    <property type="evidence" value="ECO:0007669"/>
    <property type="project" value="UniProtKB-SubCell"/>
</dbReference>
<keyword evidence="4 7" id="KW-1133">Transmembrane helix</keyword>
<evidence type="ECO:0000259" key="8">
    <source>
        <dbReference type="Pfam" id="PF04024"/>
    </source>
</evidence>
<evidence type="ECO:0000256" key="4">
    <source>
        <dbReference type="ARBA" id="ARBA00022989"/>
    </source>
</evidence>
<evidence type="ECO:0000256" key="3">
    <source>
        <dbReference type="ARBA" id="ARBA00022692"/>
    </source>
</evidence>
<keyword evidence="10" id="KW-1185">Reference proteome</keyword>
<feature type="domain" description="Phage shock protein PspC N-terminal" evidence="8">
    <location>
        <begin position="7"/>
        <end position="66"/>
    </location>
</feature>
<feature type="transmembrane region" description="Helical" evidence="7">
    <location>
        <begin position="38"/>
        <end position="63"/>
    </location>
</feature>
<dbReference type="Proteomes" id="UP000198546">
    <property type="component" value="Chromosome i"/>
</dbReference>
<feature type="region of interest" description="Disordered" evidence="6">
    <location>
        <begin position="69"/>
        <end position="95"/>
    </location>
</feature>
<dbReference type="PANTHER" id="PTHR33885">
    <property type="entry name" value="PHAGE SHOCK PROTEIN C"/>
    <property type="match status" value="1"/>
</dbReference>
<dbReference type="STRING" id="675864.SAMN04489747_1741"/>
<evidence type="ECO:0000256" key="5">
    <source>
        <dbReference type="ARBA" id="ARBA00023136"/>
    </source>
</evidence>
<dbReference type="OrthoDB" id="7359894at2"/>
<dbReference type="EMBL" id="LT629688">
    <property type="protein sequence ID" value="SDD78790.1"/>
    <property type="molecule type" value="Genomic_DNA"/>
</dbReference>
<reference evidence="9 10" key="1">
    <citation type="submission" date="2016-10" db="EMBL/GenBank/DDBJ databases">
        <authorList>
            <person name="de Groot N.N."/>
        </authorList>
    </citation>
    <scope>NUCLEOTIDE SEQUENCE [LARGE SCALE GENOMIC DNA]</scope>
    <source>
        <strain evidence="9 10">MON 2.2</strain>
    </source>
</reference>
<evidence type="ECO:0000313" key="10">
    <source>
        <dbReference type="Proteomes" id="UP000198546"/>
    </source>
</evidence>
<accession>A0A1G6XKX0</accession>
<dbReference type="RefSeq" id="WP_090592427.1">
    <property type="nucleotide sequence ID" value="NZ_LT629688.1"/>
</dbReference>
<dbReference type="InterPro" id="IPR052027">
    <property type="entry name" value="PspC"/>
</dbReference>
<evidence type="ECO:0000256" key="1">
    <source>
        <dbReference type="ARBA" id="ARBA00004162"/>
    </source>
</evidence>
<proteinExistence type="predicted"/>
<evidence type="ECO:0000256" key="7">
    <source>
        <dbReference type="SAM" id="Phobius"/>
    </source>
</evidence>
<protein>
    <submittedName>
        <fullName evidence="9">Phage shock protein PspC (Stress-responsive transcriptional regulator)</fullName>
    </submittedName>
</protein>
<dbReference type="PANTHER" id="PTHR33885:SF3">
    <property type="entry name" value="PHAGE SHOCK PROTEIN C"/>
    <property type="match status" value="1"/>
</dbReference>
<evidence type="ECO:0000256" key="2">
    <source>
        <dbReference type="ARBA" id="ARBA00022475"/>
    </source>
</evidence>
<keyword evidence="5 7" id="KW-0472">Membrane</keyword>
<keyword evidence="2" id="KW-1003">Cell membrane</keyword>
<evidence type="ECO:0000256" key="6">
    <source>
        <dbReference type="SAM" id="MobiDB-lite"/>
    </source>
</evidence>
<evidence type="ECO:0000313" key="9">
    <source>
        <dbReference type="EMBL" id="SDD78790.1"/>
    </source>
</evidence>
<dbReference type="InterPro" id="IPR007168">
    <property type="entry name" value="Phageshock_PspC_N"/>
</dbReference>
<dbReference type="AlphaFoldDB" id="A0A1G6XKX0"/>
<comment type="subcellular location">
    <subcellularLocation>
        <location evidence="1">Cell membrane</location>
        <topology evidence="1">Single-pass membrane protein</topology>
    </subcellularLocation>
</comment>